<gene>
    <name evidence="3" type="ORF">ADS79_26780</name>
    <name evidence="2" type="ORF">BRE01_48680</name>
</gene>
<comment type="caution">
    <text evidence="3">The sequence shown here is derived from an EMBL/GenBank/DDBJ whole genome shotgun (WGS) entry which is preliminary data.</text>
</comment>
<dbReference type="AlphaFoldDB" id="A0A0K9YL60"/>
<dbReference type="EMBL" id="BJON01000020">
    <property type="protein sequence ID" value="GED71166.1"/>
    <property type="molecule type" value="Genomic_DNA"/>
</dbReference>
<dbReference type="InterPro" id="IPR037026">
    <property type="entry name" value="Vgr_OB-fold_dom_sf"/>
</dbReference>
<reference evidence="2 5" key="3">
    <citation type="submission" date="2019-06" db="EMBL/GenBank/DDBJ databases">
        <title>Whole genome shotgun sequence of Brevibacillus reuszeri NBRC 15719.</title>
        <authorList>
            <person name="Hosoyama A."/>
            <person name="Uohara A."/>
            <person name="Ohji S."/>
            <person name="Ichikawa N."/>
        </authorList>
    </citation>
    <scope>NUCLEOTIDE SEQUENCE [LARGE SCALE GENOMIC DNA]</scope>
    <source>
        <strain evidence="2 5">NBRC 15719</strain>
    </source>
</reference>
<evidence type="ECO:0000259" key="1">
    <source>
        <dbReference type="Pfam" id="PF18352"/>
    </source>
</evidence>
<dbReference type="Proteomes" id="UP000036834">
    <property type="component" value="Unassembled WGS sequence"/>
</dbReference>
<evidence type="ECO:0000313" key="5">
    <source>
        <dbReference type="Proteomes" id="UP000319578"/>
    </source>
</evidence>
<dbReference type="RefSeq" id="WP_049741500.1">
    <property type="nucleotide sequence ID" value="NZ_BJON01000020.1"/>
</dbReference>
<organism evidence="3 4">
    <name type="scientific">Brevibacillus reuszeri</name>
    <dbReference type="NCBI Taxonomy" id="54915"/>
    <lineage>
        <taxon>Bacteria</taxon>
        <taxon>Bacillati</taxon>
        <taxon>Bacillota</taxon>
        <taxon>Bacilli</taxon>
        <taxon>Bacillales</taxon>
        <taxon>Paenibacillaceae</taxon>
        <taxon>Brevibacillus</taxon>
    </lineage>
</organism>
<proteinExistence type="predicted"/>
<name>A0A0K9YL60_9BACL</name>
<dbReference type="OrthoDB" id="1903830at2"/>
<dbReference type="Proteomes" id="UP000319578">
    <property type="component" value="Unassembled WGS sequence"/>
</dbReference>
<keyword evidence="5" id="KW-1185">Reference proteome</keyword>
<evidence type="ECO:0000313" key="2">
    <source>
        <dbReference type="EMBL" id="GED71166.1"/>
    </source>
</evidence>
<dbReference type="PATRIC" id="fig|54915.3.peg.4533"/>
<dbReference type="EMBL" id="LGIQ01000011">
    <property type="protein sequence ID" value="KNB69483.1"/>
    <property type="molecule type" value="Genomic_DNA"/>
</dbReference>
<accession>A0A0K9YL60</accession>
<dbReference type="Pfam" id="PF18352">
    <property type="entry name" value="Gp138_N"/>
    <property type="match status" value="1"/>
</dbReference>
<evidence type="ECO:0000313" key="4">
    <source>
        <dbReference type="Proteomes" id="UP000036834"/>
    </source>
</evidence>
<protein>
    <recommendedName>
        <fullName evidence="1">Phage protein Gp138 N-terminal domain-containing protein</fullName>
    </recommendedName>
</protein>
<sequence>MGVSVPERLKENDVDFYHTMMDKIFSTMRVSVPGIIKKFDADKQTAEVQVALREHVQKENMEYEWVEIDVLLDVPVMFPRGGGYVLTFPVQKGDECLVVFSDMCIDAWFSLGDIQNQIEKRRHDLSDGIAILGLWSQPKKLEDFSEKHVELRNEDRSEFIRMKPGAIDLVAPAVRVNGVNMTTQERYNEWIGGGGRVDT</sequence>
<reference evidence="4" key="1">
    <citation type="submission" date="2015-07" db="EMBL/GenBank/DDBJ databases">
        <title>Genome sequencing project for genomic taxonomy and phylogenomics of Bacillus-like bacteria.</title>
        <authorList>
            <person name="Liu B."/>
            <person name="Wang J."/>
            <person name="Zhu Y."/>
            <person name="Liu G."/>
            <person name="Chen Q."/>
            <person name="Chen Z."/>
            <person name="Lan J."/>
            <person name="Che J."/>
            <person name="Ge C."/>
            <person name="Shi H."/>
            <person name="Pan Z."/>
            <person name="Liu X."/>
        </authorList>
    </citation>
    <scope>NUCLEOTIDE SEQUENCE [LARGE SCALE GENOMIC DNA]</scope>
    <source>
        <strain evidence="4">DSM 9887</strain>
    </source>
</reference>
<dbReference type="STRING" id="54915.ADS79_26780"/>
<evidence type="ECO:0000313" key="3">
    <source>
        <dbReference type="EMBL" id="KNB69483.1"/>
    </source>
</evidence>
<dbReference type="Gene3D" id="2.40.50.230">
    <property type="entry name" value="Gp5 N-terminal domain"/>
    <property type="match status" value="1"/>
</dbReference>
<reference evidence="3" key="2">
    <citation type="submission" date="2015-07" db="EMBL/GenBank/DDBJ databases">
        <title>MeaNS - Measles Nucleotide Surveillance Program.</title>
        <authorList>
            <person name="Tran T."/>
            <person name="Druce J."/>
        </authorList>
    </citation>
    <scope>NUCLEOTIDE SEQUENCE</scope>
    <source>
        <strain evidence="3">DSM 9887</strain>
    </source>
</reference>
<dbReference type="InterPro" id="IPR041599">
    <property type="entry name" value="Gp138_N"/>
</dbReference>
<feature type="domain" description="Phage protein Gp138 N-terminal" evidence="1">
    <location>
        <begin position="32"/>
        <end position="133"/>
    </location>
</feature>